<dbReference type="AlphaFoldDB" id="A0A1J5NFP9"/>
<protein>
    <recommendedName>
        <fullName evidence="4">Lipoprotein</fullName>
    </recommendedName>
</protein>
<dbReference type="PROSITE" id="PS51257">
    <property type="entry name" value="PROKAR_LIPOPROTEIN"/>
    <property type="match status" value="1"/>
</dbReference>
<feature type="chain" id="PRO_5009635702" description="Lipoprotein" evidence="1">
    <location>
        <begin position="24"/>
        <end position="282"/>
    </location>
</feature>
<reference evidence="2 3" key="1">
    <citation type="submission" date="2015-09" db="EMBL/GenBank/DDBJ databases">
        <title>Genome of Desulfovibrio dechloracetivorans BerOc1, a mercury methylating strain isolated from highly hydrocarbons and metals contaminated coastal sediments.</title>
        <authorList>
            <person name="Goni Urriza M."/>
            <person name="Gassie C."/>
            <person name="Bouchez O."/>
            <person name="Klopp C."/>
            <person name="Ranchou-Peyruse A."/>
            <person name="Remy G."/>
        </authorList>
    </citation>
    <scope>NUCLEOTIDE SEQUENCE [LARGE SCALE GENOMIC DNA]</scope>
    <source>
        <strain evidence="2 3">BerOc1</strain>
    </source>
</reference>
<evidence type="ECO:0008006" key="4">
    <source>
        <dbReference type="Google" id="ProtNLM"/>
    </source>
</evidence>
<dbReference type="EMBL" id="LKAQ01000001">
    <property type="protein sequence ID" value="OIQ52047.1"/>
    <property type="molecule type" value="Genomic_DNA"/>
</dbReference>
<keyword evidence="1" id="KW-0732">Signal</keyword>
<organism evidence="2 3">
    <name type="scientific">Pseudodesulfovibrio hydrargyri</name>
    <dbReference type="NCBI Taxonomy" id="2125990"/>
    <lineage>
        <taxon>Bacteria</taxon>
        <taxon>Pseudomonadati</taxon>
        <taxon>Thermodesulfobacteriota</taxon>
        <taxon>Desulfovibrionia</taxon>
        <taxon>Desulfovibrionales</taxon>
        <taxon>Desulfovibrionaceae</taxon>
    </lineage>
</organism>
<evidence type="ECO:0000313" key="2">
    <source>
        <dbReference type="EMBL" id="OIQ52047.1"/>
    </source>
</evidence>
<dbReference type="RefSeq" id="WP_071544149.1">
    <property type="nucleotide sequence ID" value="NZ_LKAQ01000001.1"/>
</dbReference>
<dbReference type="Proteomes" id="UP000181901">
    <property type="component" value="Unassembled WGS sequence"/>
</dbReference>
<evidence type="ECO:0000256" key="1">
    <source>
        <dbReference type="SAM" id="SignalP"/>
    </source>
</evidence>
<comment type="caution">
    <text evidence="2">The sequence shown here is derived from an EMBL/GenBank/DDBJ whole genome shotgun (WGS) entry which is preliminary data.</text>
</comment>
<gene>
    <name evidence="2" type="ORF">BerOc1_00519</name>
</gene>
<accession>A0A1J5NFP9</accession>
<name>A0A1J5NFP9_9BACT</name>
<proteinExistence type="predicted"/>
<evidence type="ECO:0000313" key="3">
    <source>
        <dbReference type="Proteomes" id="UP000181901"/>
    </source>
</evidence>
<keyword evidence="3" id="KW-1185">Reference proteome</keyword>
<sequence>MRTTFIVLFWLILALAASGCAMKNTAETFTADAGVSGDIPCFKGKKVAVFARWAPDYPKEPLAQHPYVATGYKDILERTANNGSKLNESNTGQAVLSSMQTENQFQYMLAAALEKGGAVPTLVLINPEAFNGIKSREQREAEAARLLTVIERKLAEDGYEYFVLASDRKPMPGQKSILEIDGHHGSEALRGFLTLGLDALVASDTDTHTYSWFRNVTVTDLRQGQVMYEQKFLTNESRDISVHEGSLVKTQSKYVETLRFETDIHKQEVRRVVDDMIKKLNS</sequence>
<feature type="signal peptide" evidence="1">
    <location>
        <begin position="1"/>
        <end position="23"/>
    </location>
</feature>